<sequence length="775" mass="87571">MPAGEEVVRAGDIWAKKEASKSKKKKKDKKDKKAKKEKSSKKDKKSSSKKESRHSSDSEGGSSSPSSSDRGGRGRVDDRDSIDDAERELSDVEMGASQEREREIAKPAAKSQRDAWMLGGDQEDAGWALLTSGSKMIDPATGKKRDKPNPDTQPKAHERELNPSAYDKMTPNGLPSLEAKKGPSGGSGSIPAHLTVGDGGRRWRMKAMLRAQQTAAATGEDAKEVAAQRWDDSLIRGSRERDRGRDRDRSWRGEGGGRDWRRSEMENGKDWRRNEGEEDRAGGRERDRERGRDWRDTRRESEKDRERDGESFESQMAKLSERYETHPGEREREPQQSASSSSYSASASASSSAAAAVPMSVEEVGAEALSAMLAGNMDRYNQLNAKLIAMQNSDHIVPQEDRTGGGEKRKVEVLEDVDSAGRMRSMVAELEGKSTLSNSKKKRELTHEKGKNYYADDEISLEELRRREKVLGVQDYDQNLASYIVKKGTKFQELGEDEDEEYALGRFEKQSKKVDDKKREQYDARRAIRDKQNLTKNIDRCTFCPASERFTTAGRRDAMISESARVMLVAASMRDAIVEGQCLIFPKEHVCATTQMDENTYDEIRNYQKELAKMFDKKGLAPLFVETVSSIPSFETRHLNGGPHTAIEVFPIPVEQLDESRSFFKKALMEAESEWSQHKKLIPIKGKTGPRGHIPDNFPFFHVDFSLCDGFAHVIEDREDFSRNFGRETIQGVLGQVSLDRAFSDKRSYWTAVRKFREEFQPYDWPVMQQQRAQG</sequence>
<gene>
    <name evidence="5" type="ORF">Cvel_5095</name>
</gene>
<feature type="compositionally biased region" description="Basic and acidic residues" evidence="2">
    <location>
        <begin position="45"/>
        <end position="57"/>
    </location>
</feature>
<evidence type="ECO:0008006" key="6">
    <source>
        <dbReference type="Google" id="ProtNLM"/>
    </source>
</evidence>
<feature type="compositionally biased region" description="Basic and acidic residues" evidence="2">
    <location>
        <begin position="70"/>
        <end position="90"/>
    </location>
</feature>
<dbReference type="PANTHER" id="PTHR12072:SF5">
    <property type="entry name" value="CWF19-LIKE PROTEIN 2"/>
    <property type="match status" value="1"/>
</dbReference>
<accession>A0A0G4GRL7</accession>
<dbReference type="EMBL" id="CDMZ01001480">
    <property type="protein sequence ID" value="CEM33198.1"/>
    <property type="molecule type" value="Genomic_DNA"/>
</dbReference>
<evidence type="ECO:0000259" key="3">
    <source>
        <dbReference type="Pfam" id="PF04676"/>
    </source>
</evidence>
<evidence type="ECO:0000256" key="1">
    <source>
        <dbReference type="ARBA" id="ARBA00006795"/>
    </source>
</evidence>
<dbReference type="Pfam" id="PF04677">
    <property type="entry name" value="CwfJ_C_1"/>
    <property type="match status" value="1"/>
</dbReference>
<feature type="domain" description="Cwf19-like protein C-terminal" evidence="3">
    <location>
        <begin position="674"/>
        <end position="765"/>
    </location>
</feature>
<dbReference type="VEuPathDB" id="CryptoDB:Cvel_5095"/>
<evidence type="ECO:0000259" key="4">
    <source>
        <dbReference type="Pfam" id="PF04677"/>
    </source>
</evidence>
<feature type="compositionally biased region" description="Low complexity" evidence="2">
    <location>
        <begin position="58"/>
        <end position="69"/>
    </location>
</feature>
<feature type="compositionally biased region" description="Basic residues" evidence="2">
    <location>
        <begin position="22"/>
        <end position="44"/>
    </location>
</feature>
<protein>
    <recommendedName>
        <fullName evidence="6">Cwf19-like C-terminal domain-containing protein</fullName>
    </recommendedName>
</protein>
<dbReference type="Pfam" id="PF04676">
    <property type="entry name" value="CwfJ_C_2"/>
    <property type="match status" value="1"/>
</dbReference>
<feature type="compositionally biased region" description="Basic and acidic residues" evidence="2">
    <location>
        <begin position="1"/>
        <end position="21"/>
    </location>
</feature>
<evidence type="ECO:0000256" key="2">
    <source>
        <dbReference type="SAM" id="MobiDB-lite"/>
    </source>
</evidence>
<dbReference type="InterPro" id="IPR006768">
    <property type="entry name" value="Cwf19-like_C_dom-1"/>
</dbReference>
<feature type="compositionally biased region" description="Basic and acidic residues" evidence="2">
    <location>
        <begin position="319"/>
        <end position="334"/>
    </location>
</feature>
<feature type="compositionally biased region" description="Basic and acidic residues" evidence="2">
    <location>
        <begin position="141"/>
        <end position="161"/>
    </location>
</feature>
<dbReference type="PANTHER" id="PTHR12072">
    <property type="entry name" value="CWF19, CELL CYCLE CONTROL PROTEIN"/>
    <property type="match status" value="1"/>
</dbReference>
<evidence type="ECO:0000313" key="5">
    <source>
        <dbReference type="EMBL" id="CEM33198.1"/>
    </source>
</evidence>
<dbReference type="InterPro" id="IPR040194">
    <property type="entry name" value="Cwf19-like"/>
</dbReference>
<dbReference type="GO" id="GO:0071014">
    <property type="term" value="C:post-mRNA release spliceosomal complex"/>
    <property type="evidence" value="ECO:0007669"/>
    <property type="project" value="TreeGrafter"/>
</dbReference>
<feature type="compositionally biased region" description="Low complexity" evidence="2">
    <location>
        <begin position="337"/>
        <end position="356"/>
    </location>
</feature>
<dbReference type="GO" id="GO:0000398">
    <property type="term" value="P:mRNA splicing, via spliceosome"/>
    <property type="evidence" value="ECO:0007669"/>
    <property type="project" value="TreeGrafter"/>
</dbReference>
<feature type="region of interest" description="Disordered" evidence="2">
    <location>
        <begin position="1"/>
        <end position="359"/>
    </location>
</feature>
<dbReference type="InterPro" id="IPR006767">
    <property type="entry name" value="Cwf19-like_C_dom-2"/>
</dbReference>
<feature type="compositionally biased region" description="Basic and acidic residues" evidence="2">
    <location>
        <begin position="220"/>
        <end position="310"/>
    </location>
</feature>
<dbReference type="AlphaFoldDB" id="A0A0G4GRL7"/>
<comment type="similarity">
    <text evidence="1">Belongs to the CWF19 family.</text>
</comment>
<proteinExistence type="inferred from homology"/>
<organism evidence="5">
    <name type="scientific">Chromera velia CCMP2878</name>
    <dbReference type="NCBI Taxonomy" id="1169474"/>
    <lineage>
        <taxon>Eukaryota</taxon>
        <taxon>Sar</taxon>
        <taxon>Alveolata</taxon>
        <taxon>Colpodellida</taxon>
        <taxon>Chromeraceae</taxon>
        <taxon>Chromera</taxon>
    </lineage>
</organism>
<feature type="domain" description="Cwf19-like C-terminal" evidence="4">
    <location>
        <begin position="529"/>
        <end position="665"/>
    </location>
</feature>
<reference evidence="5" key="1">
    <citation type="submission" date="2014-11" db="EMBL/GenBank/DDBJ databases">
        <authorList>
            <person name="Otto D Thomas"/>
            <person name="Naeem Raeece"/>
        </authorList>
    </citation>
    <scope>NUCLEOTIDE SEQUENCE</scope>
</reference>
<name>A0A0G4GRL7_9ALVE</name>